<organism evidence="1 2">
    <name type="scientific">Candidatus Portnoybacteria bacterium CG_4_10_14_0_2_um_filter_44_20</name>
    <dbReference type="NCBI Taxonomy" id="1974799"/>
    <lineage>
        <taxon>Bacteria</taxon>
        <taxon>Candidatus Portnoyibacteriota</taxon>
    </lineage>
</organism>
<evidence type="ECO:0000313" key="1">
    <source>
        <dbReference type="EMBL" id="PIZ70322.1"/>
    </source>
</evidence>
<evidence type="ECO:0000313" key="2">
    <source>
        <dbReference type="Proteomes" id="UP000229805"/>
    </source>
</evidence>
<accession>A0A2M7UGH1</accession>
<proteinExistence type="predicted"/>
<reference evidence="2" key="1">
    <citation type="submission" date="2017-09" db="EMBL/GenBank/DDBJ databases">
        <title>Depth-based differentiation of microbial function through sediment-hosted aquifers and enrichment of novel symbionts in the deep terrestrial subsurface.</title>
        <authorList>
            <person name="Probst A.J."/>
            <person name="Ladd B."/>
            <person name="Jarett J.K."/>
            <person name="Geller-Mcgrath D.E."/>
            <person name="Sieber C.M.K."/>
            <person name="Emerson J.B."/>
            <person name="Anantharaman K."/>
            <person name="Thomas B.C."/>
            <person name="Malmstrom R."/>
            <person name="Stieglmeier M."/>
            <person name="Klingl A."/>
            <person name="Woyke T."/>
            <person name="Ryan C.M."/>
            <person name="Banfield J.F."/>
        </authorList>
    </citation>
    <scope>NUCLEOTIDE SEQUENCE [LARGE SCALE GENOMIC DNA]</scope>
</reference>
<protein>
    <submittedName>
        <fullName evidence="1">Uncharacterized protein</fullName>
    </submittedName>
</protein>
<name>A0A2M7UGH1_9BACT</name>
<sequence>MRWRLSLKFWKRNNDSRAAKPILPKDLAILVRELEDYQRLLNFLGSQRIDEFDKERLRKLEDRVIGAIPDSFHREVVILIQKHGFDITEFAGEDWKDKIRSTFEDIASYLSPNHPLNVVGNRLPVEGREYLFWMLERAKNAPNPDERYQTIANTIKMGEIADYRFDAEQILDSLISMALVVWFSRDYGRYFTILMELMCDVPGGEEFLQKEILEKVL</sequence>
<comment type="caution">
    <text evidence="1">The sequence shown here is derived from an EMBL/GenBank/DDBJ whole genome shotgun (WGS) entry which is preliminary data.</text>
</comment>
<dbReference type="EMBL" id="PFOG01000110">
    <property type="protein sequence ID" value="PIZ70322.1"/>
    <property type="molecule type" value="Genomic_DNA"/>
</dbReference>
<dbReference type="AlphaFoldDB" id="A0A2M7UGH1"/>
<dbReference type="Proteomes" id="UP000229805">
    <property type="component" value="Unassembled WGS sequence"/>
</dbReference>
<gene>
    <name evidence="1" type="ORF">COY11_02785</name>
</gene>